<dbReference type="InterPro" id="IPR029058">
    <property type="entry name" value="AB_hydrolase_fold"/>
</dbReference>
<organism evidence="1 2">
    <name type="scientific">Sphingomonas gellani</name>
    <dbReference type="NCBI Taxonomy" id="1166340"/>
    <lineage>
        <taxon>Bacteria</taxon>
        <taxon>Pseudomonadati</taxon>
        <taxon>Pseudomonadota</taxon>
        <taxon>Alphaproteobacteria</taxon>
        <taxon>Sphingomonadales</taxon>
        <taxon>Sphingomonadaceae</taxon>
        <taxon>Sphingomonas</taxon>
    </lineage>
</organism>
<reference evidence="2" key="1">
    <citation type="submission" date="2016-10" db="EMBL/GenBank/DDBJ databases">
        <authorList>
            <person name="Varghese N."/>
            <person name="Submissions S."/>
        </authorList>
    </citation>
    <scope>NUCLEOTIDE SEQUENCE [LARGE SCALE GENOMIC DNA]</scope>
    <source>
        <strain evidence="2">S6-262</strain>
    </source>
</reference>
<dbReference type="SUPFAM" id="SSF53474">
    <property type="entry name" value="alpha/beta-Hydrolases"/>
    <property type="match status" value="1"/>
</dbReference>
<proteinExistence type="predicted"/>
<gene>
    <name evidence="1" type="ORF">SAMN05192583_0180</name>
</gene>
<accession>A0A1H7YAE7</accession>
<dbReference type="STRING" id="1166340.SAMN05192583_0180"/>
<dbReference type="Proteomes" id="UP000199206">
    <property type="component" value="Unassembled WGS sequence"/>
</dbReference>
<dbReference type="AlphaFoldDB" id="A0A1H7YAE7"/>
<sequence>MTGHADNRLRIDSYDWRGGREAVLRFGPDHGPAVIVALPLLEEGNRTRSLAVSVLRLLTDRGIGGLLPDLPGTGESMTSTEEMRLANMQDAFAAAAATRPGVHGVAIRSGALIDRAATLAGRWHLSPQDGASLLREWRRIAGQGADAPSLAVAGNAVAPGLLEDLREAEPAKHNARTLRLANGAGRADGTLPGSPVWRHSEPRNDPVLAQAISDDIVRWILM</sequence>
<name>A0A1H7YAE7_9SPHN</name>
<dbReference type="EMBL" id="FOCF01000001">
    <property type="protein sequence ID" value="SEM43100.1"/>
    <property type="molecule type" value="Genomic_DNA"/>
</dbReference>
<dbReference type="OrthoDB" id="7390151at2"/>
<dbReference type="RefSeq" id="WP_093663591.1">
    <property type="nucleotide sequence ID" value="NZ_FOCF01000001.1"/>
</dbReference>
<evidence type="ECO:0000313" key="1">
    <source>
        <dbReference type="EMBL" id="SEM43100.1"/>
    </source>
</evidence>
<protein>
    <recommendedName>
        <fullName evidence="3">Alpha/beta hydrolase</fullName>
    </recommendedName>
</protein>
<evidence type="ECO:0000313" key="2">
    <source>
        <dbReference type="Proteomes" id="UP000199206"/>
    </source>
</evidence>
<keyword evidence="2" id="KW-1185">Reference proteome</keyword>
<evidence type="ECO:0008006" key="3">
    <source>
        <dbReference type="Google" id="ProtNLM"/>
    </source>
</evidence>